<dbReference type="KEGG" id="sact:DMT42_11770"/>
<dbReference type="CDD" id="cd05233">
    <property type="entry name" value="SDR_c"/>
    <property type="match status" value="1"/>
</dbReference>
<dbReference type="OrthoDB" id="210852at2"/>
<accession>A0A2U9P1A4</accession>
<sequence length="262" mass="27123">MRIEGSVAVVTGAASGIGKAIAEQLALAGARGVVVSDLDAEGAEKVAAGIGSAALAVQADVGEEASVQALVARARERFGQVDIFVSNAGLTVTGSYDAPDEDWKRAMIVNMMSHVYAARAVLPAMLEAGRGHLVQTIAACGVLTAFGAAPYVVAKQGAVAFAEYLAVEYGDRGIGVSCLLPQAVNTPMLAASVSSNEQLAQLKKNSEVLEPEDVARAALAGIEENRLHVFTHKGSAESFRQRAADADVWAAQMRAIRHGGRP</sequence>
<protein>
    <submittedName>
        <fullName evidence="3">Short-chain dehydrogenase</fullName>
    </submittedName>
</protein>
<dbReference type="Proteomes" id="UP000247634">
    <property type="component" value="Chromosome"/>
</dbReference>
<organism evidence="3 4">
    <name type="scientific">Streptomyces actuosus</name>
    <dbReference type="NCBI Taxonomy" id="1885"/>
    <lineage>
        <taxon>Bacteria</taxon>
        <taxon>Bacillati</taxon>
        <taxon>Actinomycetota</taxon>
        <taxon>Actinomycetes</taxon>
        <taxon>Kitasatosporales</taxon>
        <taxon>Streptomycetaceae</taxon>
        <taxon>Streptomyces</taxon>
    </lineage>
</organism>
<dbReference type="Pfam" id="PF00106">
    <property type="entry name" value="adh_short"/>
    <property type="match status" value="1"/>
</dbReference>
<dbReference type="SUPFAM" id="SSF51735">
    <property type="entry name" value="NAD(P)-binding Rossmann-fold domains"/>
    <property type="match status" value="1"/>
</dbReference>
<dbReference type="EMBL" id="CP029788">
    <property type="protein sequence ID" value="AWT42935.1"/>
    <property type="molecule type" value="Genomic_DNA"/>
</dbReference>
<dbReference type="InterPro" id="IPR002347">
    <property type="entry name" value="SDR_fam"/>
</dbReference>
<evidence type="ECO:0000256" key="2">
    <source>
        <dbReference type="ARBA" id="ARBA00023002"/>
    </source>
</evidence>
<proteinExistence type="inferred from homology"/>
<dbReference type="PANTHER" id="PTHR43669">
    <property type="entry name" value="5-KETO-D-GLUCONATE 5-REDUCTASE"/>
    <property type="match status" value="1"/>
</dbReference>
<dbReference type="InterPro" id="IPR036291">
    <property type="entry name" value="NAD(P)-bd_dom_sf"/>
</dbReference>
<reference evidence="3 4" key="1">
    <citation type="submission" date="2018-06" db="EMBL/GenBank/DDBJ databases">
        <title>The complete genome sequence of a nosiheptide producer Streptomyces actuosus ATCC 25421: deducing the ability of producing a new class III lantibiotics.</title>
        <authorList>
            <person name="Liu W."/>
            <person name="Sun F."/>
            <person name="Hu Y."/>
        </authorList>
    </citation>
    <scope>NUCLEOTIDE SEQUENCE [LARGE SCALE GENOMIC DNA]</scope>
    <source>
        <strain evidence="3 4">ATCC 25421</strain>
    </source>
</reference>
<evidence type="ECO:0000256" key="1">
    <source>
        <dbReference type="ARBA" id="ARBA00006484"/>
    </source>
</evidence>
<gene>
    <name evidence="3" type="ORF">DMT42_11770</name>
</gene>
<dbReference type="RefSeq" id="WP_110627856.1">
    <property type="nucleotide sequence ID" value="NZ_CP029788.1"/>
</dbReference>
<evidence type="ECO:0000313" key="4">
    <source>
        <dbReference type="Proteomes" id="UP000247634"/>
    </source>
</evidence>
<name>A0A2U9P1A4_STRAS</name>
<comment type="similarity">
    <text evidence="1">Belongs to the short-chain dehydrogenases/reductases (SDR) family.</text>
</comment>
<dbReference type="PRINTS" id="PR00081">
    <property type="entry name" value="GDHRDH"/>
</dbReference>
<keyword evidence="4" id="KW-1185">Reference proteome</keyword>
<dbReference type="GO" id="GO:0016491">
    <property type="term" value="F:oxidoreductase activity"/>
    <property type="evidence" value="ECO:0007669"/>
    <property type="project" value="UniProtKB-KW"/>
</dbReference>
<dbReference type="PANTHER" id="PTHR43669:SF8">
    <property type="entry name" value="SHORT-CHAIN TYPE DEHYDROGENASE_REDUCTASE-RELATED"/>
    <property type="match status" value="1"/>
</dbReference>
<evidence type="ECO:0000313" key="3">
    <source>
        <dbReference type="EMBL" id="AWT42935.1"/>
    </source>
</evidence>
<dbReference type="Gene3D" id="3.40.50.720">
    <property type="entry name" value="NAD(P)-binding Rossmann-like Domain"/>
    <property type="match status" value="1"/>
</dbReference>
<keyword evidence="2" id="KW-0560">Oxidoreductase</keyword>
<dbReference type="AlphaFoldDB" id="A0A2U9P1A4"/>